<dbReference type="InterPro" id="IPR020846">
    <property type="entry name" value="MFS_dom"/>
</dbReference>
<sequence length="507" mass="56857">MVLGWNEKCAALEWGTYRGSGCERVQRTLKRGEIEELHEPAVICELRCEMGGSPLRKLRFYKKFLTIASEFSWACGKSRYATDLLTIHSAGHIFGSFVFGPLSDYFGRKAGFFAAATVQWIFGLALILAPNFTGFAILTFIYAWSFPAVFQIGFILAVEQVGPDHRGRINVIVNLAWTLGMCVIAAFAWVVRGHWVHLALIANLPVLLYYLYIWLLEESPRWLASRNQMEKAESVLLRIAEKNEVEVPREKLERMLREVEEREQPVMPQYFALLRGPVMRARTFIMTFSYYVSLALYYGLHMDVGNLGGNPFLSTIVLAGIEFPSYYVTYLVMERFGRRWTSCGLLILSALGCALVPSTDSVNFERRLIFASFLDSVGTDANTAGAVLRIVWAVVAKFGVSGAYQVIYQQQVEIFPTVLRSTGMAFVSVVSAVLAIPIPYLLYLGEIHIAIPYATWAVLSLAAGIVASFLPETLKKDLPDTLEDSELFGKTQKFWSFNLAPPKSGMV</sequence>
<feature type="transmembrane region" description="Helical" evidence="5">
    <location>
        <begin position="283"/>
        <end position="300"/>
    </location>
</feature>
<keyword evidence="3 5" id="KW-1133">Transmembrane helix</keyword>
<evidence type="ECO:0000313" key="8">
    <source>
        <dbReference type="Proteomes" id="UP000677054"/>
    </source>
</evidence>
<gene>
    <name evidence="7" type="ORF">DSTB1V02_LOCUS8103</name>
</gene>
<evidence type="ECO:0000256" key="4">
    <source>
        <dbReference type="ARBA" id="ARBA00023136"/>
    </source>
</evidence>
<proteinExistence type="predicted"/>
<evidence type="ECO:0000313" key="7">
    <source>
        <dbReference type="EMBL" id="CAD7248284.1"/>
    </source>
</evidence>
<reference evidence="7" key="1">
    <citation type="submission" date="2020-11" db="EMBL/GenBank/DDBJ databases">
        <authorList>
            <person name="Tran Van P."/>
        </authorList>
    </citation>
    <scope>NUCLEOTIDE SEQUENCE</scope>
</reference>
<dbReference type="AlphaFoldDB" id="A0A7R8XIG5"/>
<organism evidence="7">
    <name type="scientific">Darwinula stevensoni</name>
    <dbReference type="NCBI Taxonomy" id="69355"/>
    <lineage>
        <taxon>Eukaryota</taxon>
        <taxon>Metazoa</taxon>
        <taxon>Ecdysozoa</taxon>
        <taxon>Arthropoda</taxon>
        <taxon>Crustacea</taxon>
        <taxon>Oligostraca</taxon>
        <taxon>Ostracoda</taxon>
        <taxon>Podocopa</taxon>
        <taxon>Podocopida</taxon>
        <taxon>Darwinulocopina</taxon>
        <taxon>Darwinuloidea</taxon>
        <taxon>Darwinulidae</taxon>
        <taxon>Darwinula</taxon>
    </lineage>
</organism>
<evidence type="ECO:0000256" key="2">
    <source>
        <dbReference type="ARBA" id="ARBA00022692"/>
    </source>
</evidence>
<keyword evidence="2 5" id="KW-0812">Transmembrane</keyword>
<feature type="transmembrane region" description="Helical" evidence="5">
    <location>
        <begin position="386"/>
        <end position="407"/>
    </location>
</feature>
<evidence type="ECO:0000256" key="1">
    <source>
        <dbReference type="ARBA" id="ARBA00004141"/>
    </source>
</evidence>
<keyword evidence="8" id="KW-1185">Reference proteome</keyword>
<evidence type="ECO:0000256" key="5">
    <source>
        <dbReference type="SAM" id="Phobius"/>
    </source>
</evidence>
<comment type="subcellular location">
    <subcellularLocation>
        <location evidence="1">Membrane</location>
        <topology evidence="1">Multi-pass membrane protein</topology>
    </subcellularLocation>
</comment>
<feature type="transmembrane region" description="Helical" evidence="5">
    <location>
        <begin position="449"/>
        <end position="470"/>
    </location>
</feature>
<dbReference type="EMBL" id="LR901295">
    <property type="protein sequence ID" value="CAD7248284.1"/>
    <property type="molecule type" value="Genomic_DNA"/>
</dbReference>
<dbReference type="InterPro" id="IPR005828">
    <property type="entry name" value="MFS_sugar_transport-like"/>
</dbReference>
<feature type="transmembrane region" description="Helical" evidence="5">
    <location>
        <begin position="110"/>
        <end position="129"/>
    </location>
</feature>
<keyword evidence="4 5" id="KW-0472">Membrane</keyword>
<feature type="transmembrane region" description="Helical" evidence="5">
    <location>
        <begin position="419"/>
        <end position="443"/>
    </location>
</feature>
<dbReference type="OrthoDB" id="3936150at2759"/>
<dbReference type="Gene3D" id="1.20.1250.20">
    <property type="entry name" value="MFS general substrate transporter like domains"/>
    <property type="match status" value="1"/>
</dbReference>
<dbReference type="Proteomes" id="UP000677054">
    <property type="component" value="Unassembled WGS sequence"/>
</dbReference>
<evidence type="ECO:0000259" key="6">
    <source>
        <dbReference type="PROSITE" id="PS50850"/>
    </source>
</evidence>
<dbReference type="PROSITE" id="PS50850">
    <property type="entry name" value="MFS"/>
    <property type="match status" value="1"/>
</dbReference>
<name>A0A7R8XIG5_9CRUS</name>
<dbReference type="SUPFAM" id="SSF103473">
    <property type="entry name" value="MFS general substrate transporter"/>
    <property type="match status" value="1"/>
</dbReference>
<dbReference type="InterPro" id="IPR036259">
    <property type="entry name" value="MFS_trans_sf"/>
</dbReference>
<accession>A0A7R8XIG5</accession>
<dbReference type="GO" id="GO:0022857">
    <property type="term" value="F:transmembrane transporter activity"/>
    <property type="evidence" value="ECO:0007669"/>
    <property type="project" value="InterPro"/>
</dbReference>
<feature type="domain" description="Major facilitator superfamily (MFS) profile" evidence="6">
    <location>
        <begin position="1"/>
        <end position="475"/>
    </location>
</feature>
<dbReference type="EMBL" id="CAJPEV010001778">
    <property type="protein sequence ID" value="CAG0894306.1"/>
    <property type="molecule type" value="Genomic_DNA"/>
</dbReference>
<feature type="transmembrane region" description="Helical" evidence="5">
    <location>
        <begin position="312"/>
        <end position="333"/>
    </location>
</feature>
<dbReference type="GO" id="GO:0016020">
    <property type="term" value="C:membrane"/>
    <property type="evidence" value="ECO:0007669"/>
    <property type="project" value="UniProtKB-SubCell"/>
</dbReference>
<protein>
    <recommendedName>
        <fullName evidence="6">Major facilitator superfamily (MFS) profile domain-containing protein</fullName>
    </recommendedName>
</protein>
<dbReference type="Pfam" id="PF00083">
    <property type="entry name" value="Sugar_tr"/>
    <property type="match status" value="1"/>
</dbReference>
<evidence type="ECO:0000256" key="3">
    <source>
        <dbReference type="ARBA" id="ARBA00022989"/>
    </source>
</evidence>
<dbReference type="PANTHER" id="PTHR24064">
    <property type="entry name" value="SOLUTE CARRIER FAMILY 22 MEMBER"/>
    <property type="match status" value="1"/>
</dbReference>
<feature type="transmembrane region" description="Helical" evidence="5">
    <location>
        <begin position="135"/>
        <end position="157"/>
    </location>
</feature>
<feature type="transmembrane region" description="Helical" evidence="5">
    <location>
        <begin position="169"/>
        <end position="189"/>
    </location>
</feature>
<feature type="transmembrane region" description="Helical" evidence="5">
    <location>
        <begin position="195"/>
        <end position="216"/>
    </location>
</feature>